<keyword evidence="9 14" id="KW-0460">Magnesium</keyword>
<feature type="region of interest" description="Disordered" evidence="15">
    <location>
        <begin position="301"/>
        <end position="320"/>
    </location>
</feature>
<dbReference type="Pfam" id="PF00817">
    <property type="entry name" value="IMS"/>
    <property type="match status" value="1"/>
</dbReference>
<evidence type="ECO:0000256" key="1">
    <source>
        <dbReference type="ARBA" id="ARBA00004123"/>
    </source>
</evidence>
<feature type="domain" description="BRCT" evidence="16">
    <location>
        <begin position="109"/>
        <end position="175"/>
    </location>
</feature>
<evidence type="ECO:0000256" key="15">
    <source>
        <dbReference type="SAM" id="MobiDB-lite"/>
    </source>
</evidence>
<dbReference type="InterPro" id="IPR012112">
    <property type="entry name" value="REV1"/>
</dbReference>
<gene>
    <name evidence="18" type="ORF">DSTB1V02_LOCUS12718</name>
</gene>
<dbReference type="SUPFAM" id="SSF100879">
    <property type="entry name" value="Lesion bypass DNA polymerase (Y-family), little finger domain"/>
    <property type="match status" value="1"/>
</dbReference>
<evidence type="ECO:0000259" key="17">
    <source>
        <dbReference type="PROSITE" id="PS50173"/>
    </source>
</evidence>
<dbReference type="CDD" id="cd01701">
    <property type="entry name" value="PolY_Rev1"/>
    <property type="match status" value="1"/>
</dbReference>
<evidence type="ECO:0000259" key="16">
    <source>
        <dbReference type="PROSITE" id="PS50172"/>
    </source>
</evidence>
<dbReference type="Pfam" id="PF16727">
    <property type="entry name" value="REV1_C"/>
    <property type="match status" value="1"/>
</dbReference>
<keyword evidence="8 13" id="KW-0227">DNA damage</keyword>
<evidence type="ECO:0000256" key="12">
    <source>
        <dbReference type="ARBA" id="ARBA00023242"/>
    </source>
</evidence>
<evidence type="ECO:0000256" key="8">
    <source>
        <dbReference type="ARBA" id="ARBA00022763"/>
    </source>
</evidence>
<dbReference type="GO" id="GO:0046872">
    <property type="term" value="F:metal ion binding"/>
    <property type="evidence" value="ECO:0007669"/>
    <property type="project" value="UniProtKB-KW"/>
</dbReference>
<dbReference type="Gene3D" id="3.30.1490.100">
    <property type="entry name" value="DNA polymerase, Y-family, little finger domain"/>
    <property type="match status" value="1"/>
</dbReference>
<dbReference type="Proteomes" id="UP000677054">
    <property type="component" value="Unassembled WGS sequence"/>
</dbReference>
<evidence type="ECO:0000313" key="18">
    <source>
        <dbReference type="EMBL" id="CAD7252967.1"/>
    </source>
</evidence>
<comment type="subcellular location">
    <subcellularLocation>
        <location evidence="1 13">Nucleus</location>
    </subcellularLocation>
</comment>
<proteinExistence type="inferred from homology"/>
<evidence type="ECO:0000256" key="14">
    <source>
        <dbReference type="PIRSR" id="PIRSR036573-2"/>
    </source>
</evidence>
<comment type="function">
    <text evidence="13">Deoxycytidyl transferase involved in DNA repair. Transfers a dCMP residue from dCTP to the 3'-end of a DNA primer in a template-dependent reaction. May assist in the first step in the bypass of abasic lesions by the insertion of a nucleotide opposite the lesion. Required for normal induction of mutations by physical and chemical agents.</text>
</comment>
<dbReference type="InterPro" id="IPR053848">
    <property type="entry name" value="IMS_HHH_1"/>
</dbReference>
<dbReference type="PANTHER" id="PTHR45990:SF1">
    <property type="entry name" value="DNA REPAIR PROTEIN REV1"/>
    <property type="match status" value="1"/>
</dbReference>
<dbReference type="InterPro" id="IPR017961">
    <property type="entry name" value="DNA_pol_Y-fam_little_finger"/>
</dbReference>
<dbReference type="EMBL" id="LR904619">
    <property type="protein sequence ID" value="CAD7252967.1"/>
    <property type="molecule type" value="Genomic_DNA"/>
</dbReference>
<feature type="region of interest" description="Disordered" evidence="15">
    <location>
        <begin position="470"/>
        <end position="495"/>
    </location>
</feature>
<dbReference type="Pfam" id="PF11799">
    <property type="entry name" value="IMS_C"/>
    <property type="match status" value="1"/>
</dbReference>
<evidence type="ECO:0000256" key="3">
    <source>
        <dbReference type="ARBA" id="ARBA00020399"/>
    </source>
</evidence>
<keyword evidence="11 13" id="KW-0234">DNA repair</keyword>
<dbReference type="GO" id="GO:0017125">
    <property type="term" value="F:deoxycytidyl transferase activity"/>
    <property type="evidence" value="ECO:0007669"/>
    <property type="project" value="TreeGrafter"/>
</dbReference>
<dbReference type="PANTHER" id="PTHR45990">
    <property type="entry name" value="DNA REPAIR PROTEIN REV1"/>
    <property type="match status" value="1"/>
</dbReference>
<dbReference type="InterPro" id="IPR038401">
    <property type="entry name" value="Rev1_C_sf"/>
</dbReference>
<dbReference type="OrthoDB" id="427711at2759"/>
<feature type="region of interest" description="Disordered" evidence="15">
    <location>
        <begin position="1"/>
        <end position="66"/>
    </location>
</feature>
<dbReference type="Gene3D" id="3.30.70.270">
    <property type="match status" value="2"/>
</dbReference>
<feature type="binding site" evidence="14">
    <location>
        <position position="608"/>
    </location>
    <ligand>
        <name>Mg(2+)</name>
        <dbReference type="ChEBI" id="CHEBI:18420"/>
        <label>1</label>
    </ligand>
</feature>
<evidence type="ECO:0000313" key="19">
    <source>
        <dbReference type="Proteomes" id="UP000677054"/>
    </source>
</evidence>
<feature type="region of interest" description="Disordered" evidence="15">
    <location>
        <begin position="204"/>
        <end position="245"/>
    </location>
</feature>
<feature type="compositionally biased region" description="Basic and acidic residues" evidence="15">
    <location>
        <begin position="301"/>
        <end position="310"/>
    </location>
</feature>
<dbReference type="EMBL" id="CAJPEV010005102">
    <property type="protein sequence ID" value="CAG0902746.1"/>
    <property type="molecule type" value="Genomic_DNA"/>
</dbReference>
<keyword evidence="12 13" id="KW-0539">Nucleus</keyword>
<dbReference type="Gene3D" id="1.10.150.20">
    <property type="entry name" value="5' to 3' exonuclease, C-terminal subdomain"/>
    <property type="match status" value="1"/>
</dbReference>
<dbReference type="Gene3D" id="1.20.58.1280">
    <property type="entry name" value="DNA repair protein Rev1, C-terminal domain"/>
    <property type="match status" value="1"/>
</dbReference>
<dbReference type="InterPro" id="IPR001357">
    <property type="entry name" value="BRCT_dom"/>
</dbReference>
<reference evidence="18" key="1">
    <citation type="submission" date="2020-11" db="EMBL/GenBank/DDBJ databases">
        <authorList>
            <person name="Tran Van P."/>
        </authorList>
    </citation>
    <scope>NUCLEOTIDE SEQUENCE</scope>
</reference>
<evidence type="ECO:0000256" key="7">
    <source>
        <dbReference type="ARBA" id="ARBA00022723"/>
    </source>
</evidence>
<dbReference type="PIRSF" id="PIRSF036573">
    <property type="entry name" value="REV1"/>
    <property type="match status" value="1"/>
</dbReference>
<name>A0A7R9AEW8_9CRUS</name>
<dbReference type="Gene3D" id="3.40.50.10190">
    <property type="entry name" value="BRCT domain"/>
    <property type="match status" value="1"/>
</dbReference>
<dbReference type="SUPFAM" id="SSF52113">
    <property type="entry name" value="BRCT domain"/>
    <property type="match status" value="1"/>
</dbReference>
<dbReference type="InterPro" id="IPR031991">
    <property type="entry name" value="Rev1_C"/>
</dbReference>
<dbReference type="InterPro" id="IPR043502">
    <property type="entry name" value="DNA/RNA_pol_sf"/>
</dbReference>
<evidence type="ECO:0000256" key="9">
    <source>
        <dbReference type="ARBA" id="ARBA00022842"/>
    </source>
</evidence>
<dbReference type="GO" id="GO:0006281">
    <property type="term" value="P:DNA repair"/>
    <property type="evidence" value="ECO:0007669"/>
    <property type="project" value="UniProtKB-KW"/>
</dbReference>
<feature type="compositionally biased region" description="Basic residues" evidence="15">
    <location>
        <begin position="48"/>
        <end position="59"/>
    </location>
</feature>
<dbReference type="SUPFAM" id="SSF56672">
    <property type="entry name" value="DNA/RNA polymerases"/>
    <property type="match status" value="1"/>
</dbReference>
<evidence type="ECO:0000256" key="11">
    <source>
        <dbReference type="ARBA" id="ARBA00023204"/>
    </source>
</evidence>
<comment type="cofactor">
    <cofactor evidence="14">
        <name>Mg(2+)</name>
        <dbReference type="ChEBI" id="CHEBI:18420"/>
    </cofactor>
    <text evidence="14">Binds 2 magnesium ions.</text>
</comment>
<dbReference type="Pfam" id="PF00533">
    <property type="entry name" value="BRCT"/>
    <property type="match status" value="1"/>
</dbReference>
<feature type="domain" description="UmuC" evidence="17">
    <location>
        <begin position="604"/>
        <end position="837"/>
    </location>
</feature>
<keyword evidence="4 13" id="KW-0237">DNA synthesis</keyword>
<feature type="binding site" evidence="14">
    <location>
        <position position="755"/>
    </location>
    <ligand>
        <name>Mg(2+)</name>
        <dbReference type="ChEBI" id="CHEBI:18420"/>
        <label>1</label>
    </ligand>
</feature>
<evidence type="ECO:0000256" key="2">
    <source>
        <dbReference type="ARBA" id="ARBA00010945"/>
    </source>
</evidence>
<dbReference type="Gene3D" id="3.40.1170.60">
    <property type="match status" value="1"/>
</dbReference>
<dbReference type="PROSITE" id="PS50172">
    <property type="entry name" value="BRCT"/>
    <property type="match status" value="1"/>
</dbReference>
<dbReference type="InterPro" id="IPR001126">
    <property type="entry name" value="UmuC"/>
</dbReference>
<dbReference type="FunFam" id="3.30.1490.100:FF:000001">
    <property type="entry name" value="DNA repair protein REV1"/>
    <property type="match status" value="1"/>
</dbReference>
<organism evidence="18">
    <name type="scientific">Darwinula stevensoni</name>
    <dbReference type="NCBI Taxonomy" id="69355"/>
    <lineage>
        <taxon>Eukaryota</taxon>
        <taxon>Metazoa</taxon>
        <taxon>Ecdysozoa</taxon>
        <taxon>Arthropoda</taxon>
        <taxon>Crustacea</taxon>
        <taxon>Oligostraca</taxon>
        <taxon>Ostracoda</taxon>
        <taxon>Podocopa</taxon>
        <taxon>Podocopida</taxon>
        <taxon>Darwinulocopina</taxon>
        <taxon>Darwinuloidea</taxon>
        <taxon>Darwinulidae</taxon>
        <taxon>Darwinula</taxon>
    </lineage>
</organism>
<dbReference type="Gene3D" id="6.10.250.1490">
    <property type="match status" value="1"/>
</dbReference>
<keyword evidence="6 13" id="KW-0548">Nucleotidyltransferase</keyword>
<dbReference type="SMART" id="SM00292">
    <property type="entry name" value="BRCT"/>
    <property type="match status" value="1"/>
</dbReference>
<evidence type="ECO:0000256" key="10">
    <source>
        <dbReference type="ARBA" id="ARBA00023125"/>
    </source>
</evidence>
<sequence length="1201" mass="133431">MSRGWGPWDSRPPGSYHFQPHPFGAPHGRPGMGPSRPPWQPQSYPRGNPRHPHHQHRQKRGWDGNGFEEWGGYMAAKKAKLQGQFQERQGKNAASNSTSAAIFSVPSADELKRIMMTHGGTYHHYYSRHHTTHIVATNLPDSKVRELKGEKIVHPDWITHSLKEGRLLDDHPYQLYVRPPANQATINFPKLDDSAKGLMKAEIPGAERSGGEENADSASSRNTGEKFTGVSGGGNANKKVGSSTKANTDVCTDVSADEYLGITGSHKREAKSESLLPLVNMQDQGVGRGILYVPEISKEASGKPDLHSSRVTESSEFNGEGLPFSGRPNILEKCVKTGDVLDVQVVNPDSFDEEVKKFGAGSSMDSDHPLKGNCASERTPLEGVACFRMKSKDEVCVTAIVKEPSKKEREAASLEDNVNCKTVEEGEGTGMVSKPLSSTTNEDYVLPHSNLPQNLKMTSELEIPQKSELSLADDESGEKHGKEGGRSQAPAIDSCDNEQEVMNLNEDDWDWEEEKVVIMPKSPETVKPSTSHSTKSSKDANFLSEFYSHSRLHHIATMGAIFKQYVDEKSRRKNPSFPGLDRFRLWLQMQPERVKEEDIESRVIMHIDMDCFFVSVGLRNNPDLRGKPVAVTHSKSRGPIQPRGQDIQYELEYYQKKTWEKGKKVGSSMLMDENPGEKANQLFDDTCSTAFVSSCSYEARAAGVCNGMFLGEALKLCPQLKTITYDFESYKQVSYLLYDTLAEFTHDLEAVSCDEMYVDCKKILKDIKATPLQFASFLRQEIKEKSGCPCSAGLGPNMLVARLATKVAKPDGQYHVPSSQVGAFIANQKANDLPGVGWKLSKRLDILGIKTCLELQKLNEGRLQEEFGAKSGTTLYHLCRGVDNRAVTSTHQRKSVSAEVNYGIRFTKPDEVQEFLNQLSAELASRLSSLSVKARTFTLKLKVRALDAPVEPVKYMGHGVCDNIARSVTLGIAAREPSIIAREVWKLHCQLSAIPSDLRGIGIQATRLEADDMSSSSSSVAKQQSIRDLMTANAKPKKFQPLTEVGKIDFDVLAQLPPDIQDEIHKEYHLPKKTKVQQDGKGPIPKPTENIKIGEQEKKKAANLCGETETDALRELLHQWVASGPIPQEEDVQVLSSFLCDLIQEGELEKTLLLLKRLHREVRKLKEERQANCWIEAYSCIVSRVQAQCLVNYNATLDLSE</sequence>
<keyword evidence="7 14" id="KW-0479">Metal-binding</keyword>
<dbReference type="PROSITE" id="PS50173">
    <property type="entry name" value="UMUC"/>
    <property type="match status" value="1"/>
</dbReference>
<dbReference type="InterPro" id="IPR036420">
    <property type="entry name" value="BRCT_dom_sf"/>
</dbReference>
<keyword evidence="5 13" id="KW-0808">Transferase</keyword>
<dbReference type="GO" id="GO:0003887">
    <property type="term" value="F:DNA-directed DNA polymerase activity"/>
    <property type="evidence" value="ECO:0007669"/>
    <property type="project" value="InterPro"/>
</dbReference>
<feature type="binding site" evidence="14">
    <location>
        <position position="754"/>
    </location>
    <ligand>
        <name>Mg(2+)</name>
        <dbReference type="ChEBI" id="CHEBI:18420"/>
        <label>1</label>
    </ligand>
</feature>
<comment type="similarity">
    <text evidence="2 13">Belongs to the DNA polymerase type-Y family.</text>
</comment>
<dbReference type="EC" id="2.7.7.-" evidence="13"/>
<evidence type="ECO:0000256" key="5">
    <source>
        <dbReference type="ARBA" id="ARBA00022679"/>
    </source>
</evidence>
<protein>
    <recommendedName>
        <fullName evidence="3 13">DNA repair protein REV1</fullName>
        <ecNumber evidence="13">2.7.7.-</ecNumber>
    </recommendedName>
</protein>
<dbReference type="CDD" id="cd17719">
    <property type="entry name" value="BRCT_Rev1"/>
    <property type="match status" value="1"/>
</dbReference>
<dbReference type="GO" id="GO:0003684">
    <property type="term" value="F:damaged DNA binding"/>
    <property type="evidence" value="ECO:0007669"/>
    <property type="project" value="UniProtKB-UniRule"/>
</dbReference>
<evidence type="ECO:0000256" key="13">
    <source>
        <dbReference type="PIRNR" id="PIRNR036573"/>
    </source>
</evidence>
<dbReference type="Pfam" id="PF21999">
    <property type="entry name" value="IMS_HHH_1"/>
    <property type="match status" value="1"/>
</dbReference>
<dbReference type="GO" id="GO:0042276">
    <property type="term" value="P:error-prone translesion synthesis"/>
    <property type="evidence" value="ECO:0007669"/>
    <property type="project" value="InterPro"/>
</dbReference>
<dbReference type="InterPro" id="IPR043128">
    <property type="entry name" value="Rev_trsase/Diguanyl_cyclase"/>
</dbReference>
<evidence type="ECO:0000256" key="4">
    <source>
        <dbReference type="ARBA" id="ARBA00022634"/>
    </source>
</evidence>
<evidence type="ECO:0000256" key="6">
    <source>
        <dbReference type="ARBA" id="ARBA00022695"/>
    </source>
</evidence>
<keyword evidence="10 13" id="KW-0238">DNA-binding</keyword>
<keyword evidence="19" id="KW-1185">Reference proteome</keyword>
<dbReference type="AlphaFoldDB" id="A0A7R9AEW8"/>
<dbReference type="GO" id="GO:0005634">
    <property type="term" value="C:nucleus"/>
    <property type="evidence" value="ECO:0007669"/>
    <property type="project" value="UniProtKB-SubCell"/>
</dbReference>
<accession>A0A7R9AEW8</accession>
<dbReference type="InterPro" id="IPR036775">
    <property type="entry name" value="DNA_pol_Y-fam_lit_finger_sf"/>
</dbReference>
<dbReference type="GO" id="GO:0070987">
    <property type="term" value="P:error-free translesion synthesis"/>
    <property type="evidence" value="ECO:0007669"/>
    <property type="project" value="TreeGrafter"/>
</dbReference>